<organism evidence="4 5">
    <name type="scientific">Chitinophaga defluvii</name>
    <dbReference type="NCBI Taxonomy" id="3163343"/>
    <lineage>
        <taxon>Bacteria</taxon>
        <taxon>Pseudomonadati</taxon>
        <taxon>Bacteroidota</taxon>
        <taxon>Chitinophagia</taxon>
        <taxon>Chitinophagales</taxon>
        <taxon>Chitinophagaceae</taxon>
        <taxon>Chitinophaga</taxon>
    </lineage>
</organism>
<evidence type="ECO:0000256" key="2">
    <source>
        <dbReference type="ARBA" id="ARBA00023002"/>
    </source>
</evidence>
<accession>A0ABV2T8G9</accession>
<comment type="similarity">
    <text evidence="1 3">Belongs to the short-chain dehydrogenases/reductases (SDR) family.</text>
</comment>
<dbReference type="GO" id="GO:0016491">
    <property type="term" value="F:oxidoreductase activity"/>
    <property type="evidence" value="ECO:0007669"/>
    <property type="project" value="UniProtKB-KW"/>
</dbReference>
<dbReference type="PANTHER" id="PTHR42901">
    <property type="entry name" value="ALCOHOL DEHYDROGENASE"/>
    <property type="match status" value="1"/>
</dbReference>
<dbReference type="EC" id="1.-.-.-" evidence="4"/>
<dbReference type="PRINTS" id="PR00080">
    <property type="entry name" value="SDRFAMILY"/>
</dbReference>
<proteinExistence type="inferred from homology"/>
<dbReference type="InterPro" id="IPR036291">
    <property type="entry name" value="NAD(P)-bd_dom_sf"/>
</dbReference>
<dbReference type="PIRSF" id="PIRSF000126">
    <property type="entry name" value="11-beta-HSD1"/>
    <property type="match status" value="1"/>
</dbReference>
<evidence type="ECO:0000313" key="4">
    <source>
        <dbReference type="EMBL" id="MET6999296.1"/>
    </source>
</evidence>
<dbReference type="PANTHER" id="PTHR42901:SF1">
    <property type="entry name" value="ALCOHOL DEHYDROGENASE"/>
    <property type="match status" value="1"/>
</dbReference>
<dbReference type="InterPro" id="IPR020904">
    <property type="entry name" value="Sc_DH/Rdtase_CS"/>
</dbReference>
<dbReference type="Proteomes" id="UP001549749">
    <property type="component" value="Unassembled WGS sequence"/>
</dbReference>
<reference evidence="4 5" key="1">
    <citation type="submission" date="2024-06" db="EMBL/GenBank/DDBJ databases">
        <title>Chitinophaga defluvii sp. nov., isolated from municipal sewage.</title>
        <authorList>
            <person name="Zhang L."/>
        </authorList>
    </citation>
    <scope>NUCLEOTIDE SEQUENCE [LARGE SCALE GENOMIC DNA]</scope>
    <source>
        <strain evidence="4 5">H8</strain>
    </source>
</reference>
<dbReference type="Gene3D" id="3.40.50.720">
    <property type="entry name" value="NAD(P)-binding Rossmann-like Domain"/>
    <property type="match status" value="1"/>
</dbReference>
<keyword evidence="2 4" id="KW-0560">Oxidoreductase</keyword>
<dbReference type="Pfam" id="PF00106">
    <property type="entry name" value="adh_short"/>
    <property type="match status" value="1"/>
</dbReference>
<dbReference type="EMBL" id="JBEXAC010000002">
    <property type="protein sequence ID" value="MET6999296.1"/>
    <property type="molecule type" value="Genomic_DNA"/>
</dbReference>
<evidence type="ECO:0000256" key="3">
    <source>
        <dbReference type="RuleBase" id="RU000363"/>
    </source>
</evidence>
<evidence type="ECO:0000313" key="5">
    <source>
        <dbReference type="Proteomes" id="UP001549749"/>
    </source>
</evidence>
<comment type="caution">
    <text evidence="4">The sequence shown here is derived from an EMBL/GenBank/DDBJ whole genome shotgun (WGS) entry which is preliminary data.</text>
</comment>
<dbReference type="SUPFAM" id="SSF51735">
    <property type="entry name" value="NAD(P)-binding Rossmann-fold domains"/>
    <property type="match status" value="1"/>
</dbReference>
<dbReference type="PRINTS" id="PR00081">
    <property type="entry name" value="GDHRDH"/>
</dbReference>
<keyword evidence="5" id="KW-1185">Reference proteome</keyword>
<protein>
    <submittedName>
        <fullName evidence="4">SDR family oxidoreductase</fullName>
        <ecNumber evidence="4">1.-.-.-</ecNumber>
    </submittedName>
</protein>
<dbReference type="RefSeq" id="WP_354661862.1">
    <property type="nucleotide sequence ID" value="NZ_JBEXAC010000002.1"/>
</dbReference>
<sequence>MMNAVVTGASKGIGKAIAEKLAREGWNVAICARNAAALETARIAIQQQNPAVTVLAIQADMGVKEQVLSFASQVKTAFPTIEMLVNNAGIFVPGALHQEEDGLLESMMAVNVYSAYHLTRQLLPMMMQQKQGHIFNMCSTASHKAYPNGGAYSITKYALLGFSKNLREELKPHNIKVTAVSPGPTLTASWEGFEAPPNRMMPPEDVANVVWAAYTLASQTVVEEILLRPMLGDME</sequence>
<gene>
    <name evidence="4" type="ORF">ABR189_18045</name>
</gene>
<dbReference type="PROSITE" id="PS00061">
    <property type="entry name" value="ADH_SHORT"/>
    <property type="match status" value="1"/>
</dbReference>
<name>A0ABV2T8G9_9BACT</name>
<dbReference type="CDD" id="cd05233">
    <property type="entry name" value="SDR_c"/>
    <property type="match status" value="1"/>
</dbReference>
<dbReference type="InterPro" id="IPR002347">
    <property type="entry name" value="SDR_fam"/>
</dbReference>
<evidence type="ECO:0000256" key="1">
    <source>
        <dbReference type="ARBA" id="ARBA00006484"/>
    </source>
</evidence>